<organism evidence="2 3">
    <name type="scientific">Gigaspora margarita</name>
    <dbReference type="NCBI Taxonomy" id="4874"/>
    <lineage>
        <taxon>Eukaryota</taxon>
        <taxon>Fungi</taxon>
        <taxon>Fungi incertae sedis</taxon>
        <taxon>Mucoromycota</taxon>
        <taxon>Glomeromycotina</taxon>
        <taxon>Glomeromycetes</taxon>
        <taxon>Diversisporales</taxon>
        <taxon>Gigasporaceae</taxon>
        <taxon>Gigaspora</taxon>
    </lineage>
</organism>
<protein>
    <submittedName>
        <fullName evidence="2">32673_t:CDS:1</fullName>
    </submittedName>
</protein>
<keyword evidence="1" id="KW-0175">Coiled coil</keyword>
<evidence type="ECO:0000313" key="3">
    <source>
        <dbReference type="Proteomes" id="UP000789901"/>
    </source>
</evidence>
<dbReference type="Proteomes" id="UP000789901">
    <property type="component" value="Unassembled WGS sequence"/>
</dbReference>
<proteinExistence type="predicted"/>
<keyword evidence="3" id="KW-1185">Reference proteome</keyword>
<reference evidence="2 3" key="1">
    <citation type="submission" date="2021-06" db="EMBL/GenBank/DDBJ databases">
        <authorList>
            <person name="Kallberg Y."/>
            <person name="Tangrot J."/>
            <person name="Rosling A."/>
        </authorList>
    </citation>
    <scope>NUCLEOTIDE SEQUENCE [LARGE SCALE GENOMIC DNA]</scope>
    <source>
        <strain evidence="2 3">120-4 pot B 10/14</strain>
    </source>
</reference>
<comment type="caution">
    <text evidence="2">The sequence shown here is derived from an EMBL/GenBank/DDBJ whole genome shotgun (WGS) entry which is preliminary data.</text>
</comment>
<dbReference type="EMBL" id="CAJVQB010041701">
    <property type="protein sequence ID" value="CAG8829783.1"/>
    <property type="molecule type" value="Genomic_DNA"/>
</dbReference>
<accession>A0ABN7WEL0</accession>
<sequence length="305" mass="35841">KIRIKKSRAELDRLINELTRAEEKYLPLIEHGYPVKHVFTQSRQSILQLKENFKTFTQRQFSLTQTILYKRVSAEKEKVATTIENLRKEVANLKNELFKNNKQIALLTERHKKLLDTHESLLKNHTTLKDDYDALLENNSNYYVEHCRLLEQENCVLVNRNLELFEETEELRKEIEILFEEIEKLKKRNESLSCMIDSIWDCFSNKILLVVYTNVDYSQIYVLNPLLELNIGTSREDILAFRVIAVKKGSVAILCEIEVYTSSPELISPRFNDTPQILANNLSHNVDQFPEVRNQNISILIQEML</sequence>
<gene>
    <name evidence="2" type="ORF">GMARGA_LOCUS30078</name>
</gene>
<feature type="non-terminal residue" evidence="2">
    <location>
        <position position="1"/>
    </location>
</feature>
<feature type="coiled-coil region" evidence="1">
    <location>
        <begin position="161"/>
        <end position="195"/>
    </location>
</feature>
<evidence type="ECO:0000256" key="1">
    <source>
        <dbReference type="SAM" id="Coils"/>
    </source>
</evidence>
<evidence type="ECO:0000313" key="2">
    <source>
        <dbReference type="EMBL" id="CAG8829783.1"/>
    </source>
</evidence>
<name>A0ABN7WEL0_GIGMA</name>
<feature type="coiled-coil region" evidence="1">
    <location>
        <begin position="69"/>
        <end position="110"/>
    </location>
</feature>